<comment type="caution">
    <text evidence="1">The sequence shown here is derived from an EMBL/GenBank/DDBJ whole genome shotgun (WGS) entry which is preliminary data.</text>
</comment>
<protein>
    <recommendedName>
        <fullName evidence="2">Phage minor tail protein</fullName>
    </recommendedName>
</protein>
<organism evidence="1">
    <name type="scientific">marine sediment metagenome</name>
    <dbReference type="NCBI Taxonomy" id="412755"/>
    <lineage>
        <taxon>unclassified sequences</taxon>
        <taxon>metagenomes</taxon>
        <taxon>ecological metagenomes</taxon>
    </lineage>
</organism>
<name>A0A0F9GIC3_9ZZZZ</name>
<sequence>MPDIKLGLSGSEATLPATVSMSLPISYPKQIEKQIMSDGSARYAFFKKGRVWSLVWPGLTQAQLDALIVLYDHNSLLRFQNNYESATWHWVVFMNLRYDSVDPISATNLYVVEILIEESV</sequence>
<accession>A0A0F9GIC3</accession>
<evidence type="ECO:0000313" key="1">
    <source>
        <dbReference type="EMBL" id="KKL62902.1"/>
    </source>
</evidence>
<reference evidence="1" key="1">
    <citation type="journal article" date="2015" name="Nature">
        <title>Complex archaea that bridge the gap between prokaryotes and eukaryotes.</title>
        <authorList>
            <person name="Spang A."/>
            <person name="Saw J.H."/>
            <person name="Jorgensen S.L."/>
            <person name="Zaremba-Niedzwiedzka K."/>
            <person name="Martijn J."/>
            <person name="Lind A.E."/>
            <person name="van Eijk R."/>
            <person name="Schleper C."/>
            <person name="Guy L."/>
            <person name="Ettema T.J."/>
        </authorList>
    </citation>
    <scope>NUCLEOTIDE SEQUENCE</scope>
</reference>
<dbReference type="EMBL" id="LAZR01028344">
    <property type="protein sequence ID" value="KKL62902.1"/>
    <property type="molecule type" value="Genomic_DNA"/>
</dbReference>
<gene>
    <name evidence="1" type="ORF">LCGC14_2180510</name>
</gene>
<proteinExistence type="predicted"/>
<evidence type="ECO:0008006" key="2">
    <source>
        <dbReference type="Google" id="ProtNLM"/>
    </source>
</evidence>
<dbReference type="AlphaFoldDB" id="A0A0F9GIC3"/>